<comment type="caution">
    <text evidence="3">The sequence shown here is derived from an EMBL/GenBank/DDBJ whole genome shotgun (WGS) entry which is preliminary data.</text>
</comment>
<evidence type="ECO:0000259" key="2">
    <source>
        <dbReference type="Pfam" id="PF16900"/>
    </source>
</evidence>
<proteinExistence type="predicted"/>
<feature type="domain" description="Replication protein A OB" evidence="2">
    <location>
        <begin position="127"/>
        <end position="218"/>
    </location>
</feature>
<accession>A0A3M6UER5</accession>
<dbReference type="SUPFAM" id="SSF50249">
    <property type="entry name" value="Nucleic acid-binding proteins"/>
    <property type="match status" value="1"/>
</dbReference>
<gene>
    <name evidence="3" type="ORF">pdam_00019877</name>
</gene>
<dbReference type="Gene3D" id="2.40.50.140">
    <property type="entry name" value="Nucleic acid-binding proteins"/>
    <property type="match status" value="1"/>
</dbReference>
<dbReference type="AlphaFoldDB" id="A0A3M6UER5"/>
<name>A0A3M6UER5_POCDA</name>
<reference evidence="3 4" key="1">
    <citation type="journal article" date="2018" name="Sci. Rep.">
        <title>Comparative analysis of the Pocillopora damicornis genome highlights role of immune system in coral evolution.</title>
        <authorList>
            <person name="Cunning R."/>
            <person name="Bay R.A."/>
            <person name="Gillette P."/>
            <person name="Baker A.C."/>
            <person name="Traylor-Knowles N."/>
        </authorList>
    </citation>
    <scope>NUCLEOTIDE SEQUENCE [LARGE SCALE GENOMIC DNA]</scope>
    <source>
        <strain evidence="3">RSMAS</strain>
        <tissue evidence="3">Whole animal</tissue>
    </source>
</reference>
<sequence>MPTVALYDISTDFSCFVASQSSEVQEILGFIQTISPVKTATFSPTKYFNCNIQRSDRVVRAVCFNPAKRPLLEKYQKGRTAVRLHNITSSNKDDIESIIIQNNTTVQPVVVPFVYQDAATSSSLPSLSSLQEVSKEQLVDVKAKVFSITAVKTINSRYGYALQRQEVILVDHTTSIKLILWQEHCNKLEDQKAYALQNLRLKESNGSRYLNTLKSEQFLFKEIPSFTQDLAQVTTEIESLTQRKVSGKIIGVQHASKSLSCTSCKKKVTVKSNGKIANCQSCKMMMRVTSCQPQWFLKVLFQNTQNINDKLALTLFHHEVDKLASFLPDKKKISTVELNLWD</sequence>
<evidence type="ECO:0000256" key="1">
    <source>
        <dbReference type="ARBA" id="ARBA00023125"/>
    </source>
</evidence>
<organism evidence="3 4">
    <name type="scientific">Pocillopora damicornis</name>
    <name type="common">Cauliflower coral</name>
    <name type="synonym">Millepora damicornis</name>
    <dbReference type="NCBI Taxonomy" id="46731"/>
    <lineage>
        <taxon>Eukaryota</taxon>
        <taxon>Metazoa</taxon>
        <taxon>Cnidaria</taxon>
        <taxon>Anthozoa</taxon>
        <taxon>Hexacorallia</taxon>
        <taxon>Scleractinia</taxon>
        <taxon>Astrocoeniina</taxon>
        <taxon>Pocilloporidae</taxon>
        <taxon>Pocillopora</taxon>
    </lineage>
</organism>
<dbReference type="Proteomes" id="UP000275408">
    <property type="component" value="Unassembled WGS sequence"/>
</dbReference>
<dbReference type="InterPro" id="IPR012340">
    <property type="entry name" value="NA-bd_OB-fold"/>
</dbReference>
<protein>
    <recommendedName>
        <fullName evidence="2">Replication protein A OB domain-containing protein</fullName>
    </recommendedName>
</protein>
<evidence type="ECO:0000313" key="4">
    <source>
        <dbReference type="Proteomes" id="UP000275408"/>
    </source>
</evidence>
<keyword evidence="1" id="KW-0238">DNA-binding</keyword>
<dbReference type="GO" id="GO:0003677">
    <property type="term" value="F:DNA binding"/>
    <property type="evidence" value="ECO:0007669"/>
    <property type="project" value="UniProtKB-KW"/>
</dbReference>
<evidence type="ECO:0000313" key="3">
    <source>
        <dbReference type="EMBL" id="RMX52170.1"/>
    </source>
</evidence>
<dbReference type="Pfam" id="PF16900">
    <property type="entry name" value="REPA_OB_2"/>
    <property type="match status" value="1"/>
</dbReference>
<dbReference type="EMBL" id="RCHS01001689">
    <property type="protein sequence ID" value="RMX52170.1"/>
    <property type="molecule type" value="Genomic_DNA"/>
</dbReference>
<keyword evidence="4" id="KW-1185">Reference proteome</keyword>
<dbReference type="InterPro" id="IPR031657">
    <property type="entry name" value="REPA_OB_2"/>
</dbReference>